<keyword evidence="2" id="KW-0732">Signal</keyword>
<name>A0A0S4UBL5_RALSL</name>
<dbReference type="NCBIfam" id="TIGR03021">
    <property type="entry name" value="pilP_fam"/>
    <property type="match status" value="1"/>
</dbReference>
<feature type="compositionally biased region" description="Low complexity" evidence="1">
    <location>
        <begin position="34"/>
        <end position="76"/>
    </location>
</feature>
<feature type="chain" id="PRO_5006628491" description="Type IV pilus biogenesis protein PilP" evidence="2">
    <location>
        <begin position="24"/>
        <end position="227"/>
    </location>
</feature>
<feature type="signal peptide" evidence="2">
    <location>
        <begin position="1"/>
        <end position="23"/>
    </location>
</feature>
<evidence type="ECO:0000256" key="1">
    <source>
        <dbReference type="SAM" id="MobiDB-lite"/>
    </source>
</evidence>
<proteinExistence type="predicted"/>
<evidence type="ECO:0000256" key="2">
    <source>
        <dbReference type="SAM" id="SignalP"/>
    </source>
</evidence>
<organism evidence="3">
    <name type="scientific">Ralstonia solanacearum</name>
    <name type="common">Pseudomonas solanacearum</name>
    <dbReference type="NCBI Taxonomy" id="305"/>
    <lineage>
        <taxon>Bacteria</taxon>
        <taxon>Pseudomonadati</taxon>
        <taxon>Pseudomonadota</taxon>
        <taxon>Betaproteobacteria</taxon>
        <taxon>Burkholderiales</taxon>
        <taxon>Burkholderiaceae</taxon>
        <taxon>Ralstonia</taxon>
        <taxon>Ralstonia solanacearum species complex</taxon>
    </lineage>
</organism>
<evidence type="ECO:0000313" key="3">
    <source>
        <dbReference type="EMBL" id="CUV19611.1"/>
    </source>
</evidence>
<dbReference type="AlphaFoldDB" id="A0A0S4UBL5"/>
<dbReference type="EMBL" id="LN899821">
    <property type="protein sequence ID" value="CUV19611.1"/>
    <property type="molecule type" value="Genomic_DNA"/>
</dbReference>
<evidence type="ECO:0008006" key="4">
    <source>
        <dbReference type="Google" id="ProtNLM"/>
    </source>
</evidence>
<accession>A0A0S4UBL5</accession>
<protein>
    <recommendedName>
        <fullName evidence="4">Type IV pilus biogenesis protein PilP</fullName>
    </recommendedName>
</protein>
<dbReference type="InterPro" id="IPR022753">
    <property type="entry name" value="T4SS_pilus_biogen_PilP"/>
</dbReference>
<reference evidence="3" key="1">
    <citation type="submission" date="2015-10" db="EMBL/GenBank/DDBJ databases">
        <authorList>
            <person name="Gilbert D.G."/>
        </authorList>
    </citation>
    <scope>NUCLEOTIDE SEQUENCE</scope>
    <source>
        <strain evidence="3">Phyl III-seqv23</strain>
    </source>
</reference>
<gene>
    <name evidence="3" type="ORF">PSS4_v1_1070044</name>
</gene>
<feature type="region of interest" description="Disordered" evidence="1">
    <location>
        <begin position="34"/>
        <end position="86"/>
    </location>
</feature>
<sequence length="227" mass="23116">MNRQFMSAVAALALCSSMQLALAQGASAPRMAQAMQAAQSIRDPQPSAQGASAPRAAQPATAPVPAAQVAPVSQKPPAAPAPQPAVVAAGTEADELSILQRQAAVLKVKADIAKYQADIKSSESRAQQAATGVTVGATGEQGVPPNLTVPGNLPKAPMSLPAAKHGKPRLIHIGGADGVYTATIEINGQLITDAVTGTQLDDGWKVIGVDAHQVKVQRGKQVLPLKV</sequence>